<sequence>MILGTKDNLNVRVPSAIEQVLAPGMELTIFLLGITVVFLLFLLIRWFLELYELDDLENKAVFITGCDSGFGKALAIRCAERGMPVFAGCLFEKVRKKYFLKKFLEFSSKPSAKHNKLYAHYST</sequence>
<dbReference type="InterPro" id="IPR036291">
    <property type="entry name" value="NAD(P)-bd_dom_sf"/>
</dbReference>
<keyword evidence="1" id="KW-0812">Transmembrane</keyword>
<dbReference type="Gene3D" id="3.40.50.720">
    <property type="entry name" value="NAD(P)-binding Rossmann-like Domain"/>
    <property type="match status" value="1"/>
</dbReference>
<evidence type="ECO:0008006" key="4">
    <source>
        <dbReference type="Google" id="ProtNLM"/>
    </source>
</evidence>
<dbReference type="PANTHER" id="PTHR43313:SF7">
    <property type="entry name" value="17-BETA-HYDROXYSTEROID DEHYDROGENASE TYPE 6"/>
    <property type="match status" value="1"/>
</dbReference>
<dbReference type="EMBL" id="JARK01001347">
    <property type="protein sequence ID" value="EYC25707.1"/>
    <property type="molecule type" value="Genomic_DNA"/>
</dbReference>
<dbReference type="SUPFAM" id="SSF51735">
    <property type="entry name" value="NAD(P)-binding Rossmann-fold domains"/>
    <property type="match status" value="1"/>
</dbReference>
<reference evidence="3" key="1">
    <citation type="journal article" date="2015" name="Nat. Genet.">
        <title>The genome and transcriptome of the zoonotic hookworm Ancylostoma ceylanicum identify infection-specific gene families.</title>
        <authorList>
            <person name="Schwarz E.M."/>
            <person name="Hu Y."/>
            <person name="Antoshechkin I."/>
            <person name="Miller M.M."/>
            <person name="Sternberg P.W."/>
            <person name="Aroian R.V."/>
        </authorList>
    </citation>
    <scope>NUCLEOTIDE SEQUENCE</scope>
    <source>
        <strain evidence="3">HY135</strain>
    </source>
</reference>
<feature type="transmembrane region" description="Helical" evidence="1">
    <location>
        <begin position="27"/>
        <end position="48"/>
    </location>
</feature>
<dbReference type="PANTHER" id="PTHR43313">
    <property type="entry name" value="SHORT-CHAIN DEHYDROGENASE/REDUCTASE FAMILY 9C"/>
    <property type="match status" value="1"/>
</dbReference>
<keyword evidence="3" id="KW-1185">Reference proteome</keyword>
<keyword evidence="1" id="KW-1133">Transmembrane helix</keyword>
<evidence type="ECO:0000313" key="2">
    <source>
        <dbReference type="EMBL" id="EYC25707.1"/>
    </source>
</evidence>
<proteinExistence type="predicted"/>
<accession>A0A016VFA4</accession>
<dbReference type="Proteomes" id="UP000024635">
    <property type="component" value="Unassembled WGS sequence"/>
</dbReference>
<dbReference type="OrthoDB" id="2102561at2759"/>
<comment type="caution">
    <text evidence="2">The sequence shown here is derived from an EMBL/GenBank/DDBJ whole genome shotgun (WGS) entry which is preliminary data.</text>
</comment>
<dbReference type="AlphaFoldDB" id="A0A016VFA4"/>
<dbReference type="GO" id="GO:0008202">
    <property type="term" value="P:steroid metabolic process"/>
    <property type="evidence" value="ECO:0007669"/>
    <property type="project" value="TreeGrafter"/>
</dbReference>
<organism evidence="2 3">
    <name type="scientific">Ancylostoma ceylanicum</name>
    <dbReference type="NCBI Taxonomy" id="53326"/>
    <lineage>
        <taxon>Eukaryota</taxon>
        <taxon>Metazoa</taxon>
        <taxon>Ecdysozoa</taxon>
        <taxon>Nematoda</taxon>
        <taxon>Chromadorea</taxon>
        <taxon>Rhabditida</taxon>
        <taxon>Rhabditina</taxon>
        <taxon>Rhabditomorpha</taxon>
        <taxon>Strongyloidea</taxon>
        <taxon>Ancylostomatidae</taxon>
        <taxon>Ancylostomatinae</taxon>
        <taxon>Ancylostoma</taxon>
    </lineage>
</organism>
<gene>
    <name evidence="2" type="primary">Acey_s0011.g1343</name>
    <name evidence="2" type="ORF">Y032_0011g1343</name>
</gene>
<keyword evidence="1" id="KW-0472">Membrane</keyword>
<evidence type="ECO:0000313" key="3">
    <source>
        <dbReference type="Proteomes" id="UP000024635"/>
    </source>
</evidence>
<protein>
    <recommendedName>
        <fullName evidence="4">Oxidoreductase, short chain dehydrogenase/reductase family protein</fullName>
    </recommendedName>
</protein>
<name>A0A016VFA4_9BILA</name>
<evidence type="ECO:0000256" key="1">
    <source>
        <dbReference type="SAM" id="Phobius"/>
    </source>
</evidence>
<dbReference type="GO" id="GO:0016491">
    <property type="term" value="F:oxidoreductase activity"/>
    <property type="evidence" value="ECO:0007669"/>
    <property type="project" value="TreeGrafter"/>
</dbReference>